<protein>
    <recommendedName>
        <fullName evidence="8">Rhodopsin domain-containing protein</fullName>
    </recommendedName>
</protein>
<evidence type="ECO:0000256" key="2">
    <source>
        <dbReference type="ARBA" id="ARBA00022692"/>
    </source>
</evidence>
<evidence type="ECO:0000256" key="1">
    <source>
        <dbReference type="ARBA" id="ARBA00004141"/>
    </source>
</evidence>
<dbReference type="EMBL" id="KN847533">
    <property type="protein sequence ID" value="KIW07038.1"/>
    <property type="molecule type" value="Genomic_DNA"/>
</dbReference>
<name>A0A0D2AJI3_9PEZI</name>
<dbReference type="InterPro" id="IPR049326">
    <property type="entry name" value="Rhodopsin_dom_fungi"/>
</dbReference>
<feature type="compositionally biased region" description="Basic and acidic residues" evidence="6">
    <location>
        <begin position="435"/>
        <end position="453"/>
    </location>
</feature>
<feature type="transmembrane region" description="Helical" evidence="7">
    <location>
        <begin position="62"/>
        <end position="84"/>
    </location>
</feature>
<feature type="domain" description="Rhodopsin" evidence="8">
    <location>
        <begin position="46"/>
        <end position="293"/>
    </location>
</feature>
<accession>A0A0D2AJI3</accession>
<reference evidence="9 10" key="1">
    <citation type="submission" date="2015-01" db="EMBL/GenBank/DDBJ databases">
        <title>The Genome Sequence of Ochroconis gallopava CBS43764.</title>
        <authorList>
            <consortium name="The Broad Institute Genomics Platform"/>
            <person name="Cuomo C."/>
            <person name="de Hoog S."/>
            <person name="Gorbushina A."/>
            <person name="Stielow B."/>
            <person name="Teixiera M."/>
            <person name="Abouelleil A."/>
            <person name="Chapman S.B."/>
            <person name="Priest M."/>
            <person name="Young S.K."/>
            <person name="Wortman J."/>
            <person name="Nusbaum C."/>
            <person name="Birren B."/>
        </authorList>
    </citation>
    <scope>NUCLEOTIDE SEQUENCE [LARGE SCALE GENOMIC DNA]</scope>
    <source>
        <strain evidence="9 10">CBS 43764</strain>
    </source>
</reference>
<dbReference type="InParanoid" id="A0A0D2AJI3"/>
<proteinExistence type="inferred from homology"/>
<feature type="transmembrane region" description="Helical" evidence="7">
    <location>
        <begin position="142"/>
        <end position="175"/>
    </location>
</feature>
<dbReference type="PANTHER" id="PTHR33048:SF129">
    <property type="entry name" value="INTEGRAL MEMBRANE PROTEIN-RELATED"/>
    <property type="match status" value="1"/>
</dbReference>
<dbReference type="VEuPathDB" id="FungiDB:PV09_01932"/>
<keyword evidence="2 7" id="KW-0812">Transmembrane</keyword>
<comment type="subcellular location">
    <subcellularLocation>
        <location evidence="1">Membrane</location>
        <topology evidence="1">Multi-pass membrane protein</topology>
    </subcellularLocation>
</comment>
<sequence length="492" mass="55571">MGWTPLPPLSVLLSWPAKSDNPPTRGPEQYIVTGIFGSIAVAAVSARFYTRIFVRRYFGIDDYLMVLAVLCAIAVEVCITIGKAKYQWDRHLWDWNMDFSRGSLIVLYLARIFWGVCTCCVRLSILCLYYRLLRRLGARKHHFWILHFVTAITVLFLIDMIVGGAIPCLPVRAYWDYSEMILKGEKFYCINDYRGMQFAAVFNTVCEIVIAVLPAIAVFRFKVDPKQRWSVIGLLSLGYLVAIAGTLRSYYLWKAAETYDLTWWASPQWCCAEVEVDLAITCACAAPLRPPITRLIRRLKGIPEIVSSIGGRRTPHGKDDRSILSTTALSGQHDMDKFEGVAVIAEEDRNAWVRQMSRTIDLEGIAVDGFGYTVTIQGPEQPPRRKLSRYVKNTVGALGSTTPSRRNTVKDKDRTNVGREQIELGQPRQSNVECSARESHEEISRVNSEEHASKWNHTRSSSKQGSSRASDLNGPSSKNWTFFDAASSYNLK</sequence>
<dbReference type="PANTHER" id="PTHR33048">
    <property type="entry name" value="PTH11-LIKE INTEGRAL MEMBRANE PROTEIN (AFU_ORTHOLOGUE AFUA_5G11245)"/>
    <property type="match status" value="1"/>
</dbReference>
<evidence type="ECO:0000313" key="10">
    <source>
        <dbReference type="Proteomes" id="UP000053259"/>
    </source>
</evidence>
<dbReference type="HOGENOM" id="CLU_028200_25_6_1"/>
<feature type="transmembrane region" description="Helical" evidence="7">
    <location>
        <begin position="104"/>
        <end position="130"/>
    </location>
</feature>
<evidence type="ECO:0000259" key="8">
    <source>
        <dbReference type="Pfam" id="PF20684"/>
    </source>
</evidence>
<keyword evidence="10" id="KW-1185">Reference proteome</keyword>
<feature type="transmembrane region" description="Helical" evidence="7">
    <location>
        <begin position="195"/>
        <end position="219"/>
    </location>
</feature>
<feature type="compositionally biased region" description="Low complexity" evidence="6">
    <location>
        <begin position="461"/>
        <end position="470"/>
    </location>
</feature>
<keyword evidence="4 7" id="KW-0472">Membrane</keyword>
<feature type="transmembrane region" description="Helical" evidence="7">
    <location>
        <begin position="29"/>
        <end position="50"/>
    </location>
</feature>
<keyword evidence="3 7" id="KW-1133">Transmembrane helix</keyword>
<dbReference type="Pfam" id="PF20684">
    <property type="entry name" value="Fung_rhodopsin"/>
    <property type="match status" value="1"/>
</dbReference>
<dbReference type="RefSeq" id="XP_016216907.1">
    <property type="nucleotide sequence ID" value="XM_016354891.1"/>
</dbReference>
<dbReference type="GO" id="GO:0016020">
    <property type="term" value="C:membrane"/>
    <property type="evidence" value="ECO:0007669"/>
    <property type="project" value="UniProtKB-SubCell"/>
</dbReference>
<gene>
    <name evidence="9" type="ORF">PV09_01932</name>
</gene>
<evidence type="ECO:0000256" key="4">
    <source>
        <dbReference type="ARBA" id="ARBA00023136"/>
    </source>
</evidence>
<dbReference type="InterPro" id="IPR052337">
    <property type="entry name" value="SAT4-like"/>
</dbReference>
<evidence type="ECO:0000256" key="3">
    <source>
        <dbReference type="ARBA" id="ARBA00022989"/>
    </source>
</evidence>
<evidence type="ECO:0000256" key="5">
    <source>
        <dbReference type="ARBA" id="ARBA00038359"/>
    </source>
</evidence>
<dbReference type="AlphaFoldDB" id="A0A0D2AJI3"/>
<comment type="similarity">
    <text evidence="5">Belongs to the SAT4 family.</text>
</comment>
<feature type="transmembrane region" description="Helical" evidence="7">
    <location>
        <begin position="231"/>
        <end position="253"/>
    </location>
</feature>
<evidence type="ECO:0000313" key="9">
    <source>
        <dbReference type="EMBL" id="KIW07038.1"/>
    </source>
</evidence>
<feature type="region of interest" description="Disordered" evidence="6">
    <location>
        <begin position="425"/>
        <end position="492"/>
    </location>
</feature>
<dbReference type="OrthoDB" id="4525788at2759"/>
<dbReference type="GeneID" id="27309905"/>
<organism evidence="9 10">
    <name type="scientific">Verruconis gallopava</name>
    <dbReference type="NCBI Taxonomy" id="253628"/>
    <lineage>
        <taxon>Eukaryota</taxon>
        <taxon>Fungi</taxon>
        <taxon>Dikarya</taxon>
        <taxon>Ascomycota</taxon>
        <taxon>Pezizomycotina</taxon>
        <taxon>Dothideomycetes</taxon>
        <taxon>Pleosporomycetidae</taxon>
        <taxon>Venturiales</taxon>
        <taxon>Sympoventuriaceae</taxon>
        <taxon>Verruconis</taxon>
    </lineage>
</organism>
<evidence type="ECO:0000256" key="7">
    <source>
        <dbReference type="SAM" id="Phobius"/>
    </source>
</evidence>
<dbReference type="Proteomes" id="UP000053259">
    <property type="component" value="Unassembled WGS sequence"/>
</dbReference>
<evidence type="ECO:0000256" key="6">
    <source>
        <dbReference type="SAM" id="MobiDB-lite"/>
    </source>
</evidence>
<feature type="region of interest" description="Disordered" evidence="6">
    <location>
        <begin position="397"/>
        <end position="416"/>
    </location>
</feature>